<gene>
    <name evidence="2" type="ORF">O6P43_028795</name>
</gene>
<keyword evidence="1" id="KW-0964">Secreted</keyword>
<dbReference type="InterPro" id="IPR002963">
    <property type="entry name" value="Expansin"/>
</dbReference>
<dbReference type="PANTHER" id="PTHR31867">
    <property type="entry name" value="EXPANSIN-A15"/>
    <property type="match status" value="1"/>
</dbReference>
<dbReference type="EMBL" id="JARAOO010000012">
    <property type="protein sequence ID" value="KAJ7948295.1"/>
    <property type="molecule type" value="Genomic_DNA"/>
</dbReference>
<accession>A0AAD7L0I7</accession>
<organism evidence="2 3">
    <name type="scientific">Quillaja saponaria</name>
    <name type="common">Soap bark tree</name>
    <dbReference type="NCBI Taxonomy" id="32244"/>
    <lineage>
        <taxon>Eukaryota</taxon>
        <taxon>Viridiplantae</taxon>
        <taxon>Streptophyta</taxon>
        <taxon>Embryophyta</taxon>
        <taxon>Tracheophyta</taxon>
        <taxon>Spermatophyta</taxon>
        <taxon>Magnoliopsida</taxon>
        <taxon>eudicotyledons</taxon>
        <taxon>Gunneridae</taxon>
        <taxon>Pentapetalae</taxon>
        <taxon>rosids</taxon>
        <taxon>fabids</taxon>
        <taxon>Fabales</taxon>
        <taxon>Quillajaceae</taxon>
        <taxon>Quillaja</taxon>
    </lineage>
</organism>
<keyword evidence="3" id="KW-1185">Reference proteome</keyword>
<sequence length="71" mass="7945">MVAGAISPKNTLEMSEAAFAEIAERKADIVPVQHRRVKCESSGGLRFTVSGSPHFYQVLIINVGWMVKWWL</sequence>
<evidence type="ECO:0000313" key="3">
    <source>
        <dbReference type="Proteomes" id="UP001163823"/>
    </source>
</evidence>
<proteinExistence type="inferred from homology"/>
<dbReference type="KEGG" id="qsa:O6P43_028795"/>
<dbReference type="GO" id="GO:0016020">
    <property type="term" value="C:membrane"/>
    <property type="evidence" value="ECO:0007669"/>
    <property type="project" value="UniProtKB-SubCell"/>
</dbReference>
<name>A0AAD7L0I7_QUISA</name>
<reference evidence="2" key="1">
    <citation type="journal article" date="2023" name="Science">
        <title>Elucidation of the pathway for biosynthesis of saponin adjuvants from the soapbark tree.</title>
        <authorList>
            <person name="Reed J."/>
            <person name="Orme A."/>
            <person name="El-Demerdash A."/>
            <person name="Owen C."/>
            <person name="Martin L.B.B."/>
            <person name="Misra R.C."/>
            <person name="Kikuchi S."/>
            <person name="Rejzek M."/>
            <person name="Martin A.C."/>
            <person name="Harkess A."/>
            <person name="Leebens-Mack J."/>
            <person name="Louveau T."/>
            <person name="Stephenson M.J."/>
            <person name="Osbourn A."/>
        </authorList>
    </citation>
    <scope>NUCLEOTIDE SEQUENCE</scope>
    <source>
        <strain evidence="2">S10</strain>
    </source>
</reference>
<dbReference type="Proteomes" id="UP001163823">
    <property type="component" value="Chromosome 12"/>
</dbReference>
<dbReference type="AlphaFoldDB" id="A0AAD7L0I7"/>
<protein>
    <recommendedName>
        <fullName evidence="1">Expansin</fullName>
    </recommendedName>
</protein>
<evidence type="ECO:0000313" key="2">
    <source>
        <dbReference type="EMBL" id="KAJ7948295.1"/>
    </source>
</evidence>
<comment type="subcellular location">
    <subcellularLocation>
        <location evidence="1">Secreted</location>
        <location evidence="1">Cell wall</location>
    </subcellularLocation>
    <subcellularLocation>
        <location evidence="1">Membrane</location>
        <topology evidence="1">Peripheral membrane protein</topology>
    </subcellularLocation>
</comment>
<keyword evidence="1" id="KW-0961">Cell wall biogenesis/degradation</keyword>
<comment type="function">
    <text evidence="1">Causes loosening and extension of plant cell walls by disrupting non-covalent bonding between cellulose microfibrils and matrix glucans. No enzymatic activity has been found.</text>
</comment>
<dbReference type="PRINTS" id="PR01226">
    <property type="entry name" value="EXPANSIN"/>
</dbReference>
<comment type="similarity">
    <text evidence="1">Belongs to the expansin family. Expansin A subfamily.</text>
</comment>
<dbReference type="SUPFAM" id="SSF50685">
    <property type="entry name" value="Barwin-like endoglucanases"/>
    <property type="match status" value="1"/>
</dbReference>
<comment type="caution">
    <text evidence="2">The sequence shown here is derived from an EMBL/GenBank/DDBJ whole genome shotgun (WGS) entry which is preliminary data.</text>
</comment>
<keyword evidence="1" id="KW-0134">Cell wall</keyword>
<evidence type="ECO:0000256" key="1">
    <source>
        <dbReference type="RuleBase" id="RU365023"/>
    </source>
</evidence>
<dbReference type="GO" id="GO:0009664">
    <property type="term" value="P:plant-type cell wall organization"/>
    <property type="evidence" value="ECO:0007669"/>
    <property type="project" value="InterPro"/>
</dbReference>
<dbReference type="InterPro" id="IPR036908">
    <property type="entry name" value="RlpA-like_sf"/>
</dbReference>